<protein>
    <submittedName>
        <fullName evidence="3">Uncharacterized protein</fullName>
    </submittedName>
</protein>
<gene>
    <name evidence="3" type="ORF">CAUJ_LOCUS602</name>
</gene>
<dbReference type="AlphaFoldDB" id="A0A8S1GQ13"/>
<dbReference type="Proteomes" id="UP000835052">
    <property type="component" value="Unassembled WGS sequence"/>
</dbReference>
<keyword evidence="1" id="KW-0812">Transmembrane</keyword>
<reference evidence="3" key="1">
    <citation type="submission" date="2020-10" db="EMBL/GenBank/DDBJ databases">
        <authorList>
            <person name="Kikuchi T."/>
        </authorList>
    </citation>
    <scope>NUCLEOTIDE SEQUENCE</scope>
    <source>
        <strain evidence="3">NKZ352</strain>
    </source>
</reference>
<comment type="caution">
    <text evidence="3">The sequence shown here is derived from an EMBL/GenBank/DDBJ whole genome shotgun (WGS) entry which is preliminary data.</text>
</comment>
<keyword evidence="2" id="KW-0732">Signal</keyword>
<organism evidence="3 4">
    <name type="scientific">Caenorhabditis auriculariae</name>
    <dbReference type="NCBI Taxonomy" id="2777116"/>
    <lineage>
        <taxon>Eukaryota</taxon>
        <taxon>Metazoa</taxon>
        <taxon>Ecdysozoa</taxon>
        <taxon>Nematoda</taxon>
        <taxon>Chromadorea</taxon>
        <taxon>Rhabditida</taxon>
        <taxon>Rhabditina</taxon>
        <taxon>Rhabditomorpha</taxon>
        <taxon>Rhabditoidea</taxon>
        <taxon>Rhabditidae</taxon>
        <taxon>Peloderinae</taxon>
        <taxon>Caenorhabditis</taxon>
    </lineage>
</organism>
<keyword evidence="4" id="KW-1185">Reference proteome</keyword>
<name>A0A8S1GQ13_9PELO</name>
<feature type="transmembrane region" description="Helical" evidence="1">
    <location>
        <begin position="551"/>
        <end position="574"/>
    </location>
</feature>
<evidence type="ECO:0000256" key="2">
    <source>
        <dbReference type="SAM" id="SignalP"/>
    </source>
</evidence>
<proteinExistence type="predicted"/>
<dbReference type="EMBL" id="CAJGYM010000001">
    <property type="protein sequence ID" value="CAD6184683.1"/>
    <property type="molecule type" value="Genomic_DNA"/>
</dbReference>
<keyword evidence="1" id="KW-0472">Membrane</keyword>
<sequence length="1148" mass="129875">MRAILVILNSFAGLAFMDAVKQEFNTSESEGYSSRLTAYLSHVFPSRLDGSSLLPSNDTNTTNFLGSPSYGRLHHDEAPHNPKYFPFIQEVLNQPFHHCVYDEKLCTGKSGTQIKQQYVEFGAPIKIECFTCEKDHIKSLQTAHLIQKRDTFFDKPLGLRKESSKAADDTQTPLYSQVLHEEYDSNNTNQIFGFSRTGSSIEFAPSKEPPIYAKGITVGHLHQLDQNVTIDSRILTNIDVLYRDIPKFQVLYKHYEDVNMITIGLEEENKTENLKLKISWNEWSCCSACCCPELICGIMESASNCSSLKSYKSRIGYLSLFKLNKNLTLQNKNLDKLFSMKPYSTDGVPVFSSLLQRHFPTEFDIILKTMIPAYMENYGGNYISYSGIGQFLETKDCKNDSQKLDCTKLTECRFGTSSMLDGFRAKPPPDPEPCSNVTVVVIREMSIVINPPVNVLQRYQLDIESVNSAVLQKINWTHNYEKIAKYNTSFSCDKQKDNFFLDENGADLLARLSKKELERGQIVIAELEGYFKVEIVFRDYTEIRSEADLKWVIGVAIISAGVVIALTLVVVAIFPPRSDGTGQFFFSKDDNAEKLFTSRTDVRRDDFKLVSEEAPPGMEFGYTVRHKLPFHLANPATHLLFFNERTCNAKNNYRVSFFGVQKLVEAGLPYQVKCEACLAGFQGFPTYFYVFPERDVFLPYKNLLFENRVESGDRLYCKNNDCKKTPRISPLLASLFSGTEAILKDTIATQYFGRWTGEQASTESDRIFQGKPDGEFYIEPMWYNYARSQDVNATDKYSPFGVKGLSLMCAVEIDGEIRPSNVIINVDSIGKPHPDRRNSMDLFKYGHYEKWSSGSEKLEKNDGINLKCFINWEPWSCCSACCCPASLCGVRETASTCSAVLSSKSRRGFLSIRKIDPDKKVMLKKNSQNIENLLGVPPYSLSGIAVYSTLLNQANFSSEYPELQKLIKDFAKHALSLSYKIGSGVFLETKSCKGDPEVEDCWLWAKCHGIDLGGRETVNMAVDPCNDVTFRDILVGFESIKIKWVYGIVLRPDLNEVIVTSITPLMMKQRIDILLSNKRLVQVTFFDVLTPDKTEAVFTTVIIWGWSHLEWLNALRLQVSCCARPRNGLRGSLAYSSFNLNSSATATH</sequence>
<evidence type="ECO:0000256" key="1">
    <source>
        <dbReference type="SAM" id="Phobius"/>
    </source>
</evidence>
<dbReference type="OrthoDB" id="5856587at2759"/>
<feature type="chain" id="PRO_5035920590" evidence="2">
    <location>
        <begin position="20"/>
        <end position="1148"/>
    </location>
</feature>
<evidence type="ECO:0000313" key="4">
    <source>
        <dbReference type="Proteomes" id="UP000835052"/>
    </source>
</evidence>
<feature type="signal peptide" evidence="2">
    <location>
        <begin position="1"/>
        <end position="19"/>
    </location>
</feature>
<keyword evidence="1" id="KW-1133">Transmembrane helix</keyword>
<evidence type="ECO:0000313" key="3">
    <source>
        <dbReference type="EMBL" id="CAD6184683.1"/>
    </source>
</evidence>
<accession>A0A8S1GQ13</accession>